<comment type="caution">
    <text evidence="2">The sequence shown here is derived from an EMBL/GenBank/DDBJ whole genome shotgun (WGS) entry which is preliminary data.</text>
</comment>
<dbReference type="PANTHER" id="PTHR34989">
    <property type="entry name" value="PROTEIN HDED"/>
    <property type="match status" value="1"/>
</dbReference>
<organism evidence="2 3">
    <name type="scientific">Methylorubrum podarium</name>
    <dbReference type="NCBI Taxonomy" id="200476"/>
    <lineage>
        <taxon>Bacteria</taxon>
        <taxon>Pseudomonadati</taxon>
        <taxon>Pseudomonadota</taxon>
        <taxon>Alphaproteobacteria</taxon>
        <taxon>Hyphomicrobiales</taxon>
        <taxon>Methylobacteriaceae</taxon>
        <taxon>Methylorubrum</taxon>
    </lineage>
</organism>
<evidence type="ECO:0000313" key="2">
    <source>
        <dbReference type="EMBL" id="MER2252478.1"/>
    </source>
</evidence>
<proteinExistence type="predicted"/>
<keyword evidence="1" id="KW-0472">Membrane</keyword>
<keyword evidence="3" id="KW-1185">Reference proteome</keyword>
<name>A0ABV1QSU2_9HYPH</name>
<protein>
    <submittedName>
        <fullName evidence="2">DUF308 domain-containing protein</fullName>
    </submittedName>
</protein>
<feature type="transmembrane region" description="Helical" evidence="1">
    <location>
        <begin position="75"/>
        <end position="94"/>
    </location>
</feature>
<feature type="transmembrane region" description="Helical" evidence="1">
    <location>
        <begin position="50"/>
        <end position="69"/>
    </location>
</feature>
<feature type="transmembrane region" description="Helical" evidence="1">
    <location>
        <begin position="101"/>
        <end position="124"/>
    </location>
</feature>
<dbReference type="RefSeq" id="WP_350396769.1">
    <property type="nucleotide sequence ID" value="NZ_JBELQE010000110.1"/>
</dbReference>
<dbReference type="InterPro" id="IPR052712">
    <property type="entry name" value="Acid_resist_chaperone_HdeD"/>
</dbReference>
<sequence>MSTFTAGSRSSSLGSSTPPIWARVLIGGVLLLAGLLVLGDVALATTVSTIFIGLIAIGVGAFEIGHVVWTKGWGGYVWQAGLGLIYIGLGIVLVSQPASGAVILTYVIGLLFLLSGIFRILFSISHWNEVGLIMFLAGLVGVLAGFFILMGLPKTGVWVLGLILGFDLISHGVAWLRYAWVSGADA</sequence>
<dbReference type="EMBL" id="JBELQE010000110">
    <property type="protein sequence ID" value="MER2252478.1"/>
    <property type="molecule type" value="Genomic_DNA"/>
</dbReference>
<reference evidence="2 3" key="1">
    <citation type="submission" date="2024-06" db="EMBL/GenBank/DDBJ databases">
        <authorList>
            <person name="Campbell A.G."/>
        </authorList>
    </citation>
    <scope>NUCLEOTIDE SEQUENCE [LARGE SCALE GENOMIC DNA]</scope>
    <source>
        <strain evidence="2 3">EM12</strain>
    </source>
</reference>
<dbReference type="PANTHER" id="PTHR34989:SF1">
    <property type="entry name" value="PROTEIN HDED"/>
    <property type="match status" value="1"/>
</dbReference>
<dbReference type="Proteomes" id="UP001480955">
    <property type="component" value="Unassembled WGS sequence"/>
</dbReference>
<feature type="transmembrane region" description="Helical" evidence="1">
    <location>
        <begin position="20"/>
        <end position="38"/>
    </location>
</feature>
<dbReference type="InterPro" id="IPR005325">
    <property type="entry name" value="DUF308_memb"/>
</dbReference>
<keyword evidence="1" id="KW-1133">Transmembrane helix</keyword>
<feature type="transmembrane region" description="Helical" evidence="1">
    <location>
        <begin position="130"/>
        <end position="150"/>
    </location>
</feature>
<keyword evidence="1" id="KW-0812">Transmembrane</keyword>
<feature type="transmembrane region" description="Helical" evidence="1">
    <location>
        <begin position="157"/>
        <end position="180"/>
    </location>
</feature>
<dbReference type="Pfam" id="PF03729">
    <property type="entry name" value="DUF308"/>
    <property type="match status" value="1"/>
</dbReference>
<evidence type="ECO:0000256" key="1">
    <source>
        <dbReference type="SAM" id="Phobius"/>
    </source>
</evidence>
<accession>A0ABV1QSU2</accession>
<evidence type="ECO:0000313" key="3">
    <source>
        <dbReference type="Proteomes" id="UP001480955"/>
    </source>
</evidence>
<gene>
    <name evidence="2" type="ORF">ABS772_21370</name>
</gene>